<name>A0AAW0BF46_9AGAR</name>
<dbReference type="InterPro" id="IPR032710">
    <property type="entry name" value="NTF2-like_dom_sf"/>
</dbReference>
<organism evidence="2 3">
    <name type="scientific">Favolaschia claudopus</name>
    <dbReference type="NCBI Taxonomy" id="2862362"/>
    <lineage>
        <taxon>Eukaryota</taxon>
        <taxon>Fungi</taxon>
        <taxon>Dikarya</taxon>
        <taxon>Basidiomycota</taxon>
        <taxon>Agaricomycotina</taxon>
        <taxon>Agaricomycetes</taxon>
        <taxon>Agaricomycetidae</taxon>
        <taxon>Agaricales</taxon>
        <taxon>Marasmiineae</taxon>
        <taxon>Mycenaceae</taxon>
        <taxon>Favolaschia</taxon>
    </lineage>
</organism>
<reference evidence="2 3" key="1">
    <citation type="journal article" date="2024" name="J Genomics">
        <title>Draft genome sequencing and assembly of Favolaschia claudopus CIRM-BRFM 2984 isolated from oak limbs.</title>
        <authorList>
            <person name="Navarro D."/>
            <person name="Drula E."/>
            <person name="Chaduli D."/>
            <person name="Cazenave R."/>
            <person name="Ahrendt S."/>
            <person name="Wang J."/>
            <person name="Lipzen A."/>
            <person name="Daum C."/>
            <person name="Barry K."/>
            <person name="Grigoriev I.V."/>
            <person name="Favel A."/>
            <person name="Rosso M.N."/>
            <person name="Martin F."/>
        </authorList>
    </citation>
    <scope>NUCLEOTIDE SEQUENCE [LARGE SCALE GENOMIC DNA]</scope>
    <source>
        <strain evidence="2 3">CIRM-BRFM 2984</strain>
    </source>
</reference>
<dbReference type="EMBL" id="JAWWNJ010000034">
    <property type="protein sequence ID" value="KAK7024820.1"/>
    <property type="molecule type" value="Genomic_DNA"/>
</dbReference>
<evidence type="ECO:0000313" key="2">
    <source>
        <dbReference type="EMBL" id="KAK7024820.1"/>
    </source>
</evidence>
<sequence length="143" mass="16333">MSDLQAKQLDNAHAFLSRLNDYDFDGVAELLAPDFTHEYCPSTLPAPEGKFKRNKEETVEVFKHSWLVVFEKVMFLPPIDTIQGQDAVVFHLKSDGTPKSGGKKYSNEYMLTFRFRGEKIVYMREFVDSKYAMDYFGADGPGS</sequence>
<dbReference type="Proteomes" id="UP001362999">
    <property type="component" value="Unassembled WGS sequence"/>
</dbReference>
<gene>
    <name evidence="2" type="ORF">R3P38DRAFT_2626209</name>
</gene>
<evidence type="ECO:0000313" key="3">
    <source>
        <dbReference type="Proteomes" id="UP001362999"/>
    </source>
</evidence>
<dbReference type="InterPro" id="IPR037401">
    <property type="entry name" value="SnoaL-like"/>
</dbReference>
<dbReference type="Pfam" id="PF12680">
    <property type="entry name" value="SnoaL_2"/>
    <property type="match status" value="1"/>
</dbReference>
<keyword evidence="3" id="KW-1185">Reference proteome</keyword>
<dbReference type="AlphaFoldDB" id="A0AAW0BF46"/>
<feature type="domain" description="SnoaL-like" evidence="1">
    <location>
        <begin position="13"/>
        <end position="122"/>
    </location>
</feature>
<accession>A0AAW0BF46</accession>
<proteinExistence type="predicted"/>
<protein>
    <submittedName>
        <fullName evidence="2">SnoaL-like domain-containing protein</fullName>
    </submittedName>
</protein>
<comment type="caution">
    <text evidence="2">The sequence shown here is derived from an EMBL/GenBank/DDBJ whole genome shotgun (WGS) entry which is preliminary data.</text>
</comment>
<evidence type="ECO:0000259" key="1">
    <source>
        <dbReference type="Pfam" id="PF12680"/>
    </source>
</evidence>
<dbReference type="Gene3D" id="3.10.450.50">
    <property type="match status" value="1"/>
</dbReference>
<dbReference type="SUPFAM" id="SSF54427">
    <property type="entry name" value="NTF2-like"/>
    <property type="match status" value="1"/>
</dbReference>